<feature type="topological domain" description="Cytoplasmic" evidence="14">
    <location>
        <begin position="1"/>
        <end position="35"/>
    </location>
</feature>
<dbReference type="EMBL" id="DSFE01000085">
    <property type="protein sequence ID" value="HEU97983.1"/>
    <property type="molecule type" value="Genomic_DNA"/>
</dbReference>
<evidence type="ECO:0000256" key="4">
    <source>
        <dbReference type="ARBA" id="ARBA00022448"/>
    </source>
</evidence>
<keyword evidence="9 14" id="KW-0811">Translocation</keyword>
<comment type="subcellular location">
    <subcellularLocation>
        <location evidence="1 14">Cell membrane</location>
        <topology evidence="1 14">Single-pass membrane protein</topology>
    </subcellularLocation>
</comment>
<reference evidence="16" key="1">
    <citation type="journal article" date="2020" name="mSystems">
        <title>Genome- and Community-Level Interaction Insights into Carbon Utilization and Element Cycling Functions of Hydrothermarchaeota in Hydrothermal Sediment.</title>
        <authorList>
            <person name="Zhou Z."/>
            <person name="Liu Y."/>
            <person name="Xu W."/>
            <person name="Pan J."/>
            <person name="Luo Z.H."/>
            <person name="Li M."/>
        </authorList>
    </citation>
    <scope>NUCLEOTIDE SEQUENCE [LARGE SCALE GENOMIC DNA]</scope>
    <source>
        <strain evidence="16">SpSt-1259</strain>
    </source>
</reference>
<comment type="similarity">
    <text evidence="2 14">Belongs to the SEC61-beta family.</text>
</comment>
<accession>A0A7C2UUS5</accession>
<dbReference type="InterPro" id="IPR016482">
    <property type="entry name" value="SecG/Sec61-beta/Sbh"/>
</dbReference>
<dbReference type="HAMAP" id="MF_00751">
    <property type="entry name" value="SecG"/>
    <property type="match status" value="1"/>
</dbReference>
<name>A0A7C2UUS5_9CREN</name>
<dbReference type="GO" id="GO:0005886">
    <property type="term" value="C:plasma membrane"/>
    <property type="evidence" value="ECO:0007669"/>
    <property type="project" value="UniProtKB-SubCell"/>
</dbReference>
<evidence type="ECO:0000256" key="6">
    <source>
        <dbReference type="ARBA" id="ARBA00022692"/>
    </source>
</evidence>
<evidence type="ECO:0000313" key="16">
    <source>
        <dbReference type="EMBL" id="HEU97983.1"/>
    </source>
</evidence>
<evidence type="ECO:0000256" key="3">
    <source>
        <dbReference type="ARBA" id="ARBA00014522"/>
    </source>
</evidence>
<evidence type="ECO:0000256" key="5">
    <source>
        <dbReference type="ARBA" id="ARBA00022475"/>
    </source>
</evidence>
<evidence type="ECO:0000256" key="7">
    <source>
        <dbReference type="ARBA" id="ARBA00022927"/>
    </source>
</evidence>
<dbReference type="GO" id="GO:0015031">
    <property type="term" value="P:protein transport"/>
    <property type="evidence" value="ECO:0007669"/>
    <property type="project" value="UniProtKB-UniRule"/>
</dbReference>
<keyword evidence="10 14" id="KW-0472">Membrane</keyword>
<evidence type="ECO:0000256" key="2">
    <source>
        <dbReference type="ARBA" id="ARBA00006103"/>
    </source>
</evidence>
<comment type="function">
    <text evidence="11 14">Involved in protein export. The function of the beta subunit is unknown, but it may be involved in stabilization of the trimeric complex.</text>
</comment>
<comment type="subunit">
    <text evidence="12 14">Component of the protein translocase complex. Heterotrimer consisting of alpha (SecY), beta (SecG) and gamma (SecE) subunits. Can form oligomers of the heterotrimer.</text>
</comment>
<protein>
    <recommendedName>
        <fullName evidence="3 14">Preprotein translocase subunit SecG</fullName>
    </recommendedName>
    <alternativeName>
        <fullName evidence="13 14">Protein transport protein Sec61 subunit beta homolog</fullName>
    </alternativeName>
</protein>
<evidence type="ECO:0000256" key="8">
    <source>
        <dbReference type="ARBA" id="ARBA00022989"/>
    </source>
</evidence>
<evidence type="ECO:0000256" key="1">
    <source>
        <dbReference type="ARBA" id="ARBA00004162"/>
    </source>
</evidence>
<evidence type="ECO:0000256" key="12">
    <source>
        <dbReference type="ARBA" id="ARBA00025929"/>
    </source>
</evidence>
<keyword evidence="4 14" id="KW-0813">Transport</keyword>
<keyword evidence="7 14" id="KW-0653">Protein transport</keyword>
<keyword evidence="8 14" id="KW-1133">Transmembrane helix</keyword>
<dbReference type="InterPro" id="IPR023531">
    <property type="entry name" value="Preprot_translocase_SecG"/>
</dbReference>
<dbReference type="Pfam" id="PF03911">
    <property type="entry name" value="Sec61_beta"/>
    <property type="match status" value="1"/>
</dbReference>
<feature type="transmembrane region" description="Helical" evidence="15">
    <location>
        <begin position="38"/>
        <end position="57"/>
    </location>
</feature>
<dbReference type="NCBIfam" id="NF002318">
    <property type="entry name" value="PRK01253.1"/>
    <property type="match status" value="1"/>
</dbReference>
<evidence type="ECO:0000256" key="13">
    <source>
        <dbReference type="ARBA" id="ARBA00031868"/>
    </source>
</evidence>
<evidence type="ECO:0000256" key="14">
    <source>
        <dbReference type="HAMAP-Rule" id="MF_00751"/>
    </source>
</evidence>
<sequence length="58" mass="6241">MSSKSKERKKKPSGLMSAAGLISFYEDTDTKFSISPTVVVIISIVFVAAVVALRLILP</sequence>
<evidence type="ECO:0000256" key="10">
    <source>
        <dbReference type="ARBA" id="ARBA00023136"/>
    </source>
</evidence>
<evidence type="ECO:0000256" key="15">
    <source>
        <dbReference type="SAM" id="Phobius"/>
    </source>
</evidence>
<organism evidence="16">
    <name type="scientific">Fervidicoccus fontis</name>
    <dbReference type="NCBI Taxonomy" id="683846"/>
    <lineage>
        <taxon>Archaea</taxon>
        <taxon>Thermoproteota</taxon>
        <taxon>Thermoprotei</taxon>
        <taxon>Fervidicoccales</taxon>
        <taxon>Fervidicoccaceae</taxon>
        <taxon>Fervidicoccus</taxon>
    </lineage>
</organism>
<keyword evidence="6 14" id="KW-0812">Transmembrane</keyword>
<gene>
    <name evidence="14" type="primary">secG</name>
    <name evidence="16" type="ORF">ENO36_03910</name>
</gene>
<comment type="caution">
    <text evidence="16">The sequence shown here is derived from an EMBL/GenBank/DDBJ whole genome shotgun (WGS) entry which is preliminary data.</text>
</comment>
<evidence type="ECO:0000256" key="9">
    <source>
        <dbReference type="ARBA" id="ARBA00023010"/>
    </source>
</evidence>
<proteinExistence type="inferred from homology"/>
<dbReference type="AlphaFoldDB" id="A0A7C2UUS5"/>
<dbReference type="Proteomes" id="UP000885664">
    <property type="component" value="Unassembled WGS sequence"/>
</dbReference>
<keyword evidence="5 14" id="KW-1003">Cell membrane</keyword>
<evidence type="ECO:0000256" key="11">
    <source>
        <dbReference type="ARBA" id="ARBA00025485"/>
    </source>
</evidence>